<name>A0A8J3IY66_9CHLR</name>
<dbReference type="RefSeq" id="WP_220211234.1">
    <property type="nucleotide sequence ID" value="NZ_BNJK01000003.1"/>
</dbReference>
<dbReference type="Proteomes" id="UP000597444">
    <property type="component" value="Unassembled WGS sequence"/>
</dbReference>
<dbReference type="InterPro" id="IPR054203">
    <property type="entry name" value="DUF6908"/>
</dbReference>
<proteinExistence type="predicted"/>
<protein>
    <recommendedName>
        <fullName evidence="1">DUF6908 domain-containing protein</fullName>
    </recommendedName>
</protein>
<reference evidence="2" key="1">
    <citation type="submission" date="2020-10" db="EMBL/GenBank/DDBJ databases">
        <title>Taxonomic study of unclassified bacteria belonging to the class Ktedonobacteria.</title>
        <authorList>
            <person name="Yabe S."/>
            <person name="Wang C.M."/>
            <person name="Zheng Y."/>
            <person name="Sakai Y."/>
            <person name="Cavaletti L."/>
            <person name="Monciardini P."/>
            <person name="Donadio S."/>
        </authorList>
    </citation>
    <scope>NUCLEOTIDE SEQUENCE</scope>
    <source>
        <strain evidence="2">ID150040</strain>
    </source>
</reference>
<gene>
    <name evidence="2" type="ORF">KSF_106880</name>
</gene>
<comment type="caution">
    <text evidence="2">The sequence shown here is derived from an EMBL/GenBank/DDBJ whole genome shotgun (WGS) entry which is preliminary data.</text>
</comment>
<dbReference type="Pfam" id="PF21849">
    <property type="entry name" value="DUF6908"/>
    <property type="match status" value="1"/>
</dbReference>
<dbReference type="EMBL" id="BNJK01000003">
    <property type="protein sequence ID" value="GHP00641.1"/>
    <property type="molecule type" value="Genomic_DNA"/>
</dbReference>
<evidence type="ECO:0000259" key="1">
    <source>
        <dbReference type="Pfam" id="PF21849"/>
    </source>
</evidence>
<feature type="domain" description="DUF6908" evidence="1">
    <location>
        <begin position="12"/>
        <end position="141"/>
    </location>
</feature>
<organism evidence="2 3">
    <name type="scientific">Reticulibacter mediterranei</name>
    <dbReference type="NCBI Taxonomy" id="2778369"/>
    <lineage>
        <taxon>Bacteria</taxon>
        <taxon>Bacillati</taxon>
        <taxon>Chloroflexota</taxon>
        <taxon>Ktedonobacteria</taxon>
        <taxon>Ktedonobacterales</taxon>
        <taxon>Reticulibacteraceae</taxon>
        <taxon>Reticulibacter</taxon>
    </lineage>
</organism>
<keyword evidence="3" id="KW-1185">Reference proteome</keyword>
<accession>A0A8J3IY66</accession>
<sequence>MSKSAGELLLQRVHQVVRAAKLWEEFETTTEQFTLTVENEPYMSLIIESWPIADSLQGERRHVLVAHYYTVKEQRYPDPELVMTEYGFPVRLRQTVFGILETPLLWRDPQTQDVLVNIRGKRDVAELLRIWAKNIGYQGFAQAASRIIPAARSKALSPMKEDKHLPLSDIPPPV</sequence>
<evidence type="ECO:0000313" key="2">
    <source>
        <dbReference type="EMBL" id="GHP00641.1"/>
    </source>
</evidence>
<evidence type="ECO:0000313" key="3">
    <source>
        <dbReference type="Proteomes" id="UP000597444"/>
    </source>
</evidence>
<dbReference type="AlphaFoldDB" id="A0A8J3IY66"/>